<dbReference type="PANTHER" id="PTHR27002:SF1073">
    <property type="entry name" value="CYSTEINE-RICH RECEPTOR-LIKE PROTEIN KINASE 29"/>
    <property type="match status" value="1"/>
</dbReference>
<dbReference type="PANTHER" id="PTHR27002">
    <property type="entry name" value="RECEPTOR-LIKE SERINE/THREONINE-PROTEIN KINASE SD1-8"/>
    <property type="match status" value="1"/>
</dbReference>
<feature type="domain" description="Gnk2-homologous" evidence="16">
    <location>
        <begin position="56"/>
        <end position="164"/>
    </location>
</feature>
<keyword evidence="6" id="KW-0677">Repeat</keyword>
<dbReference type="GO" id="GO:0004674">
    <property type="term" value="F:protein serine/threonine kinase activity"/>
    <property type="evidence" value="ECO:0007669"/>
    <property type="project" value="UniProtKB-KW"/>
</dbReference>
<dbReference type="InterPro" id="IPR002902">
    <property type="entry name" value="GNK2"/>
</dbReference>
<evidence type="ECO:0000256" key="10">
    <source>
        <dbReference type="ARBA" id="ARBA00022989"/>
    </source>
</evidence>
<dbReference type="Pfam" id="PF07714">
    <property type="entry name" value="PK_Tyr_Ser-Thr"/>
    <property type="match status" value="1"/>
</dbReference>
<feature type="region of interest" description="Disordered" evidence="14">
    <location>
        <begin position="170"/>
        <end position="190"/>
    </location>
</feature>
<evidence type="ECO:0000256" key="11">
    <source>
        <dbReference type="ARBA" id="ARBA00023136"/>
    </source>
</evidence>
<evidence type="ECO:0000256" key="5">
    <source>
        <dbReference type="ARBA" id="ARBA00022729"/>
    </source>
</evidence>
<dbReference type="InterPro" id="IPR000719">
    <property type="entry name" value="Prot_kinase_dom"/>
</dbReference>
<gene>
    <name evidence="17" type="ORF">FNV43_RR07739</name>
</gene>
<keyword evidence="18" id="KW-1185">Reference proteome</keyword>
<keyword evidence="3" id="KW-0808">Transferase</keyword>
<dbReference type="FunFam" id="3.30.430.20:FF:000002">
    <property type="entry name" value="Cysteine-rich receptor-like protein kinase 10"/>
    <property type="match status" value="1"/>
</dbReference>
<feature type="domain" description="Protein kinase" evidence="15">
    <location>
        <begin position="218"/>
        <end position="495"/>
    </location>
</feature>
<evidence type="ECO:0000256" key="9">
    <source>
        <dbReference type="ARBA" id="ARBA00022840"/>
    </source>
</evidence>
<dbReference type="FunFam" id="1.10.510.10:FF:001019">
    <property type="entry name" value="G-type lectin S-receptor-like serine/threonine-protein kinase B120"/>
    <property type="match status" value="1"/>
</dbReference>
<dbReference type="InterPro" id="IPR038408">
    <property type="entry name" value="GNK2_sf"/>
</dbReference>
<dbReference type="InterPro" id="IPR001245">
    <property type="entry name" value="Ser-Thr/Tyr_kinase_cat_dom"/>
</dbReference>
<keyword evidence="11" id="KW-0472">Membrane</keyword>
<dbReference type="OrthoDB" id="4062651at2759"/>
<dbReference type="EMBL" id="VOIH02000003">
    <property type="protein sequence ID" value="KAF3451644.1"/>
    <property type="molecule type" value="Genomic_DNA"/>
</dbReference>
<dbReference type="InterPro" id="IPR011009">
    <property type="entry name" value="Kinase-like_dom_sf"/>
</dbReference>
<dbReference type="SMART" id="SM00220">
    <property type="entry name" value="S_TKc"/>
    <property type="match status" value="1"/>
</dbReference>
<evidence type="ECO:0000256" key="14">
    <source>
        <dbReference type="SAM" id="MobiDB-lite"/>
    </source>
</evidence>
<comment type="subcellular location">
    <subcellularLocation>
        <location evidence="1">Membrane</location>
        <topology evidence="1">Single-pass membrane protein</topology>
    </subcellularLocation>
</comment>
<reference evidence="17" key="1">
    <citation type="submission" date="2020-03" db="EMBL/GenBank/DDBJ databases">
        <title>A high-quality chromosome-level genome assembly of a woody plant with both climbing and erect habits, Rhamnella rubrinervis.</title>
        <authorList>
            <person name="Lu Z."/>
            <person name="Yang Y."/>
            <person name="Zhu X."/>
            <person name="Sun Y."/>
        </authorList>
    </citation>
    <scope>NUCLEOTIDE SEQUENCE</scope>
    <source>
        <strain evidence="17">BYM</strain>
        <tissue evidence="17">Leaf</tissue>
    </source>
</reference>
<evidence type="ECO:0000313" key="18">
    <source>
        <dbReference type="Proteomes" id="UP000796880"/>
    </source>
</evidence>
<dbReference type="Gene3D" id="3.30.200.20">
    <property type="entry name" value="Phosphorylase Kinase, domain 1"/>
    <property type="match status" value="1"/>
</dbReference>
<protein>
    <recommendedName>
        <fullName evidence="19">Cysteine-rich receptor-like protein kinase 29</fullName>
    </recommendedName>
</protein>
<evidence type="ECO:0000259" key="15">
    <source>
        <dbReference type="PROSITE" id="PS50011"/>
    </source>
</evidence>
<dbReference type="PROSITE" id="PS51473">
    <property type="entry name" value="GNK2"/>
    <property type="match status" value="2"/>
</dbReference>
<dbReference type="GO" id="GO:0005886">
    <property type="term" value="C:plasma membrane"/>
    <property type="evidence" value="ECO:0007669"/>
    <property type="project" value="TreeGrafter"/>
</dbReference>
<dbReference type="GO" id="GO:0005524">
    <property type="term" value="F:ATP binding"/>
    <property type="evidence" value="ECO:0007669"/>
    <property type="project" value="UniProtKB-KW"/>
</dbReference>
<evidence type="ECO:0000256" key="6">
    <source>
        <dbReference type="ARBA" id="ARBA00022737"/>
    </source>
</evidence>
<keyword evidence="7" id="KW-0547">Nucleotide-binding</keyword>
<feature type="domain" description="Gnk2-homologous" evidence="16">
    <location>
        <begin position="1"/>
        <end position="50"/>
    </location>
</feature>
<dbReference type="Gene3D" id="3.30.430.20">
    <property type="entry name" value="Gnk2 domain, C-X8-C-X2-C motif"/>
    <property type="match status" value="2"/>
</dbReference>
<keyword evidence="2" id="KW-0723">Serine/threonine-protein kinase</keyword>
<dbReference type="InterPro" id="IPR008271">
    <property type="entry name" value="Ser/Thr_kinase_AS"/>
</dbReference>
<keyword evidence="9" id="KW-0067">ATP-binding</keyword>
<feature type="compositionally biased region" description="Polar residues" evidence="14">
    <location>
        <begin position="506"/>
        <end position="520"/>
    </location>
</feature>
<evidence type="ECO:0000256" key="1">
    <source>
        <dbReference type="ARBA" id="ARBA00004167"/>
    </source>
</evidence>
<evidence type="ECO:0000256" key="2">
    <source>
        <dbReference type="ARBA" id="ARBA00022527"/>
    </source>
</evidence>
<name>A0A8K0HGA8_9ROSA</name>
<organism evidence="17 18">
    <name type="scientific">Rhamnella rubrinervis</name>
    <dbReference type="NCBI Taxonomy" id="2594499"/>
    <lineage>
        <taxon>Eukaryota</taxon>
        <taxon>Viridiplantae</taxon>
        <taxon>Streptophyta</taxon>
        <taxon>Embryophyta</taxon>
        <taxon>Tracheophyta</taxon>
        <taxon>Spermatophyta</taxon>
        <taxon>Magnoliopsida</taxon>
        <taxon>eudicotyledons</taxon>
        <taxon>Gunneridae</taxon>
        <taxon>Pentapetalae</taxon>
        <taxon>rosids</taxon>
        <taxon>fabids</taxon>
        <taxon>Rosales</taxon>
        <taxon>Rhamnaceae</taxon>
        <taxon>rhamnoid group</taxon>
        <taxon>Rhamneae</taxon>
        <taxon>Rhamnella</taxon>
    </lineage>
</organism>
<keyword evidence="13" id="KW-0325">Glycoprotein</keyword>
<dbReference type="PROSITE" id="PS00108">
    <property type="entry name" value="PROTEIN_KINASE_ST"/>
    <property type="match status" value="1"/>
</dbReference>
<evidence type="ECO:0000256" key="4">
    <source>
        <dbReference type="ARBA" id="ARBA00022692"/>
    </source>
</evidence>
<comment type="caution">
    <text evidence="17">The sequence shown here is derived from an EMBL/GenBank/DDBJ whole genome shotgun (WGS) entry which is preliminary data.</text>
</comment>
<sequence length="527" mass="59202">MGLCRGDIKPEACRSCLNDSTNSIKENCPNQKEAIEWYAECMLRYSNRSIFGVVETDPRYRFYNVNNVTSNVDDFYQVLNTLLRDLKDKAAAGGSRLKHATGNAAAPNFQTIYAQLQCTPDLSQTQCTSCLDVAMADIPRCCDGKQSAVFISPSCTLRFELYIFYEPSSPIADAPPPSPPPHQSTTEQQLKAKKKFQISTNLFHVNWSALSAHEAVDEIATTESLQYDFNTIRVATDNFSVANKLDRVDLVPFTGNSSKRLSRDSGQGELEFKNEVLLVAKLQHRNLVRLLGFCFDGNEKLLVYEFVPNASLDHFIFDPMKRANLDWNMRYKIIGGIARGLLYLHEDSRLRIIHRDLKTSNILLDEEMNPKISDFGMARLFVVDQTQANTRRIVGTYFGVLLLEIINGQKNNCFRQGEDVEDLLSFAWKNWREGTASNVVDDVMRGCSTSEIMRCIHIALLCVQENSSDRPTMNAIVLMLNSNSITLPVPSRPAFFLHSAIDESTTGSSGFVEASTNEASITDPYPR</sequence>
<feature type="compositionally biased region" description="Pro residues" evidence="14">
    <location>
        <begin position="173"/>
        <end position="182"/>
    </location>
</feature>
<keyword evidence="12" id="KW-0675">Receptor</keyword>
<dbReference type="AlphaFoldDB" id="A0A8K0HGA8"/>
<dbReference type="CDD" id="cd23509">
    <property type="entry name" value="Gnk2-like"/>
    <property type="match status" value="2"/>
</dbReference>
<dbReference type="SUPFAM" id="SSF56112">
    <property type="entry name" value="Protein kinase-like (PK-like)"/>
    <property type="match status" value="1"/>
</dbReference>
<dbReference type="PROSITE" id="PS50011">
    <property type="entry name" value="PROTEIN_KINASE_DOM"/>
    <property type="match status" value="1"/>
</dbReference>
<evidence type="ECO:0000256" key="3">
    <source>
        <dbReference type="ARBA" id="ARBA00022679"/>
    </source>
</evidence>
<keyword evidence="4" id="KW-0812">Transmembrane</keyword>
<keyword evidence="8" id="KW-0418">Kinase</keyword>
<evidence type="ECO:0000256" key="8">
    <source>
        <dbReference type="ARBA" id="ARBA00022777"/>
    </source>
</evidence>
<proteinExistence type="predicted"/>
<evidence type="ECO:0000256" key="7">
    <source>
        <dbReference type="ARBA" id="ARBA00022741"/>
    </source>
</evidence>
<evidence type="ECO:0000256" key="12">
    <source>
        <dbReference type="ARBA" id="ARBA00023170"/>
    </source>
</evidence>
<evidence type="ECO:0000313" key="17">
    <source>
        <dbReference type="EMBL" id="KAF3451644.1"/>
    </source>
</evidence>
<evidence type="ECO:0000259" key="16">
    <source>
        <dbReference type="PROSITE" id="PS51473"/>
    </source>
</evidence>
<keyword evidence="5" id="KW-0732">Signal</keyword>
<keyword evidence="10" id="KW-1133">Transmembrane helix</keyword>
<dbReference type="Gene3D" id="1.10.510.10">
    <property type="entry name" value="Transferase(Phosphotransferase) domain 1"/>
    <property type="match status" value="2"/>
</dbReference>
<dbReference type="Proteomes" id="UP000796880">
    <property type="component" value="Unassembled WGS sequence"/>
</dbReference>
<dbReference type="Pfam" id="PF01657">
    <property type="entry name" value="Stress-antifung"/>
    <property type="match status" value="2"/>
</dbReference>
<evidence type="ECO:0000256" key="13">
    <source>
        <dbReference type="ARBA" id="ARBA00023180"/>
    </source>
</evidence>
<accession>A0A8K0HGA8</accession>
<evidence type="ECO:0008006" key="19">
    <source>
        <dbReference type="Google" id="ProtNLM"/>
    </source>
</evidence>
<feature type="region of interest" description="Disordered" evidence="14">
    <location>
        <begin position="506"/>
        <end position="527"/>
    </location>
</feature>